<proteinExistence type="predicted"/>
<sequence length="151" mass="17141">MLRIIFFAASIIFCSPANAYCWQEAGVRYGIEPDLLQAIGIVESNLNSQAHNRNKDGSYDIGLMQINSRNMPALKKFNITERQLLDNPCLSVMSGAWILAGMIRQKGYNWEAVGAYNAGFSPARAHLRKRYVNRVWIHYQRLHTARAAKPQ</sequence>
<organism evidence="3 4">
    <name type="scientific">Rouxiella aceris</name>
    <dbReference type="NCBI Taxonomy" id="2703884"/>
    <lineage>
        <taxon>Bacteria</taxon>
        <taxon>Pseudomonadati</taxon>
        <taxon>Pseudomonadota</taxon>
        <taxon>Gammaproteobacteria</taxon>
        <taxon>Enterobacterales</taxon>
        <taxon>Yersiniaceae</taxon>
        <taxon>Rouxiella</taxon>
    </lineage>
</organism>
<keyword evidence="4" id="KW-1185">Reference proteome</keyword>
<feature type="domain" description="Transglycosylase SLT" evidence="2">
    <location>
        <begin position="21"/>
        <end position="131"/>
    </location>
</feature>
<dbReference type="InterPro" id="IPR008258">
    <property type="entry name" value="Transglycosylase_SLT_dom_1"/>
</dbReference>
<evidence type="ECO:0000313" key="4">
    <source>
        <dbReference type="Proteomes" id="UP000585363"/>
    </source>
</evidence>
<dbReference type="InterPro" id="IPR023346">
    <property type="entry name" value="Lysozyme-like_dom_sf"/>
</dbReference>
<gene>
    <name evidence="3" type="ORF">GW590_21260</name>
</gene>
<evidence type="ECO:0000313" key="3">
    <source>
        <dbReference type="EMBL" id="NMP29377.1"/>
    </source>
</evidence>
<comment type="caution">
    <text evidence="3">The sequence shown here is derived from an EMBL/GenBank/DDBJ whole genome shotgun (WGS) entry which is preliminary data.</text>
</comment>
<evidence type="ECO:0000259" key="2">
    <source>
        <dbReference type="Pfam" id="PF01464"/>
    </source>
</evidence>
<dbReference type="CDD" id="cd13400">
    <property type="entry name" value="LT_IagB-like"/>
    <property type="match status" value="1"/>
</dbReference>
<accession>A0A848MLU4</accession>
<reference evidence="3 4" key="1">
    <citation type="submission" date="2020-01" db="EMBL/GenBank/DDBJ databases">
        <authorList>
            <person name="Lee S.D."/>
        </authorList>
    </citation>
    <scope>NUCLEOTIDE SEQUENCE [LARGE SCALE GENOMIC DNA]</scope>
    <source>
        <strain evidence="3 4">SAP-1</strain>
    </source>
</reference>
<feature type="chain" id="PRO_5032946958" evidence="1">
    <location>
        <begin position="20"/>
        <end position="151"/>
    </location>
</feature>
<dbReference type="EMBL" id="JAADJU010000014">
    <property type="protein sequence ID" value="NMP29377.1"/>
    <property type="molecule type" value="Genomic_DNA"/>
</dbReference>
<dbReference type="AlphaFoldDB" id="A0A848MLU4"/>
<dbReference type="SUPFAM" id="SSF53955">
    <property type="entry name" value="Lysozyme-like"/>
    <property type="match status" value="1"/>
</dbReference>
<evidence type="ECO:0000256" key="1">
    <source>
        <dbReference type="SAM" id="SignalP"/>
    </source>
</evidence>
<feature type="signal peptide" evidence="1">
    <location>
        <begin position="1"/>
        <end position="19"/>
    </location>
</feature>
<protein>
    <submittedName>
        <fullName evidence="3">Transglycosylase SLT domain-containing protein</fullName>
    </submittedName>
</protein>
<dbReference type="RefSeq" id="WP_169405091.1">
    <property type="nucleotide sequence ID" value="NZ_JAADJU010000014.1"/>
</dbReference>
<keyword evidence="1" id="KW-0732">Signal</keyword>
<dbReference type="Proteomes" id="UP000585363">
    <property type="component" value="Unassembled WGS sequence"/>
</dbReference>
<dbReference type="Gene3D" id="1.10.530.10">
    <property type="match status" value="1"/>
</dbReference>
<name>A0A848MLU4_9GAMM</name>
<dbReference type="Pfam" id="PF01464">
    <property type="entry name" value="SLT"/>
    <property type="match status" value="1"/>
</dbReference>
<reference evidence="3 4" key="2">
    <citation type="submission" date="2020-06" db="EMBL/GenBank/DDBJ databases">
        <title>Polyphasic characterization of a Rahnella strain isolated from tree sap.</title>
        <authorList>
            <person name="Kim I.S."/>
        </authorList>
    </citation>
    <scope>NUCLEOTIDE SEQUENCE [LARGE SCALE GENOMIC DNA]</scope>
    <source>
        <strain evidence="3 4">SAP-1</strain>
    </source>
</reference>